<accession>A0A344LGI4</accession>
<dbReference type="InterPro" id="IPR029058">
    <property type="entry name" value="AB_hydrolase_fold"/>
</dbReference>
<dbReference type="PANTHER" id="PTHR43194:SF5">
    <property type="entry name" value="PIMELOYL-[ACYL-CARRIER PROTEIN] METHYL ESTER ESTERASE"/>
    <property type="match status" value="1"/>
</dbReference>
<reference evidence="2 3" key="1">
    <citation type="submission" date="2016-04" db="EMBL/GenBank/DDBJ databases">
        <title>Complete genome sequence and analysis of deep-sea sediment isolate, Amycolatopsis sp. WP1.</title>
        <authorList>
            <person name="Wang H."/>
            <person name="Chen S."/>
            <person name="Wu Q."/>
        </authorList>
    </citation>
    <scope>NUCLEOTIDE SEQUENCE [LARGE SCALE GENOMIC DNA]</scope>
    <source>
        <strain evidence="2 3">WP1</strain>
    </source>
</reference>
<dbReference type="Proteomes" id="UP000250434">
    <property type="component" value="Chromosome"/>
</dbReference>
<sequence length="299" mass="31091">MGIHPGLADGTPPRPSQLWPHRAERTEFDGPHGPIAALRTTAPADATVLLVPGYTGSKEDFAPLLDPLADAGFEAIAVDLPGQYESPGANDESAYTPAKLGEVVAGLAAGLGPRPVLLLGHSFGGLVARGAVLAGARIAGLTLMDTGPGQLPEGGRRAALALGEPLLRQDGLVAAYAVREEVSARFPAWALVPDEVKAFLRDRFISSSAAGLLGMADVLRTEPDRVDELAKALRDNNIPALVVAGENDDAWSVPAQREMAARLDAPFALVQGAAHSPNTENPGGLLEVLLPAWRAWLSG</sequence>
<protein>
    <submittedName>
        <fullName evidence="2">Alpha/beta hydrolase</fullName>
    </submittedName>
</protein>
<dbReference type="InterPro" id="IPR000639">
    <property type="entry name" value="Epox_hydrolase-like"/>
</dbReference>
<keyword evidence="2" id="KW-0378">Hydrolase</keyword>
<feature type="domain" description="AB hydrolase-1" evidence="1">
    <location>
        <begin position="48"/>
        <end position="285"/>
    </location>
</feature>
<dbReference type="OrthoDB" id="3211023at2"/>
<evidence type="ECO:0000313" key="2">
    <source>
        <dbReference type="EMBL" id="AXB47158.1"/>
    </source>
</evidence>
<keyword evidence="3" id="KW-1185">Reference proteome</keyword>
<dbReference type="InterPro" id="IPR000073">
    <property type="entry name" value="AB_hydrolase_1"/>
</dbReference>
<dbReference type="AlphaFoldDB" id="A0A344LGI4"/>
<dbReference type="PRINTS" id="PR00412">
    <property type="entry name" value="EPOXHYDRLASE"/>
</dbReference>
<dbReference type="Gene3D" id="3.40.50.1820">
    <property type="entry name" value="alpha/beta hydrolase"/>
    <property type="match status" value="1"/>
</dbReference>
<dbReference type="InterPro" id="IPR050228">
    <property type="entry name" value="Carboxylesterase_BioH"/>
</dbReference>
<dbReference type="GO" id="GO:0016787">
    <property type="term" value="F:hydrolase activity"/>
    <property type="evidence" value="ECO:0007669"/>
    <property type="project" value="UniProtKB-KW"/>
</dbReference>
<gene>
    <name evidence="2" type="ORF">A4R43_35815</name>
</gene>
<dbReference type="EMBL" id="CP015163">
    <property type="protein sequence ID" value="AXB47158.1"/>
    <property type="molecule type" value="Genomic_DNA"/>
</dbReference>
<dbReference type="PANTHER" id="PTHR43194">
    <property type="entry name" value="HYDROLASE ALPHA/BETA FOLD FAMILY"/>
    <property type="match status" value="1"/>
</dbReference>
<name>A0A344LGI4_9PSEU</name>
<proteinExistence type="predicted"/>
<dbReference type="KEGG" id="aab:A4R43_35815"/>
<evidence type="ECO:0000259" key="1">
    <source>
        <dbReference type="Pfam" id="PF12697"/>
    </source>
</evidence>
<dbReference type="Pfam" id="PF12697">
    <property type="entry name" value="Abhydrolase_6"/>
    <property type="match status" value="1"/>
</dbReference>
<organism evidence="2 3">
    <name type="scientific">Amycolatopsis albispora</name>
    <dbReference type="NCBI Taxonomy" id="1804986"/>
    <lineage>
        <taxon>Bacteria</taxon>
        <taxon>Bacillati</taxon>
        <taxon>Actinomycetota</taxon>
        <taxon>Actinomycetes</taxon>
        <taxon>Pseudonocardiales</taxon>
        <taxon>Pseudonocardiaceae</taxon>
        <taxon>Amycolatopsis</taxon>
    </lineage>
</organism>
<evidence type="ECO:0000313" key="3">
    <source>
        <dbReference type="Proteomes" id="UP000250434"/>
    </source>
</evidence>
<dbReference type="RefSeq" id="WP_113696216.1">
    <property type="nucleotide sequence ID" value="NZ_CP015163.1"/>
</dbReference>
<dbReference type="SUPFAM" id="SSF53474">
    <property type="entry name" value="alpha/beta-Hydrolases"/>
    <property type="match status" value="1"/>
</dbReference>